<dbReference type="PANTHER" id="PTHR48090">
    <property type="entry name" value="UNDECAPRENYL-PHOSPHATE 4-DEOXY-4-FORMAMIDO-L-ARABINOSE TRANSFERASE-RELATED"/>
    <property type="match status" value="1"/>
</dbReference>
<reference evidence="2 3" key="1">
    <citation type="submission" date="2018-08" db="EMBL/GenBank/DDBJ databases">
        <title>Wenzhouxiangella salilacus sp. nov., a novel bacterium isolated from a saline lake in Xinjiang Province, China.</title>
        <authorList>
            <person name="Han S."/>
        </authorList>
    </citation>
    <scope>NUCLEOTIDE SEQUENCE [LARGE SCALE GENOMIC DNA]</scope>
    <source>
        <strain evidence="2 3">XDB06</strain>
    </source>
</reference>
<dbReference type="AlphaFoldDB" id="A0A3E1K7L9"/>
<dbReference type="EMBL" id="QUZK01000039">
    <property type="protein sequence ID" value="RFF30022.1"/>
    <property type="molecule type" value="Genomic_DNA"/>
</dbReference>
<dbReference type="SUPFAM" id="SSF53448">
    <property type="entry name" value="Nucleotide-diphospho-sugar transferases"/>
    <property type="match status" value="1"/>
</dbReference>
<dbReference type="GO" id="GO:0016740">
    <property type="term" value="F:transferase activity"/>
    <property type="evidence" value="ECO:0007669"/>
    <property type="project" value="UniProtKB-KW"/>
</dbReference>
<dbReference type="InterPro" id="IPR029044">
    <property type="entry name" value="Nucleotide-diphossugar_trans"/>
</dbReference>
<protein>
    <submittedName>
        <fullName evidence="2">Glycosyltransferase family 2 protein</fullName>
    </submittedName>
</protein>
<dbReference type="CDD" id="cd04179">
    <property type="entry name" value="DPM_DPG-synthase_like"/>
    <property type="match status" value="1"/>
</dbReference>
<sequence length="245" mass="27389">MRTAAVIPAHNEVRTIRPVVEAVREQVGTVIVVDDGSNDGTGEAVSDLGIRLVRREHAGGKAAALAAGFEAALEAGAERVVTLDGDGQHDPGELHRLLAAADRHPDHLIVGARLRQRHRQPGIRRFANRFADFWISWASGQRLPDSQSGYRVYPAGLIERVQPSTERRHGFVYETAMLIDGARAGYPAVAVEIDSIYRDEARPSYFRPGKDVWEIFWFVFWRILLAGLYPQGLWRMITRPARYAE</sequence>
<dbReference type="OrthoDB" id="9811884at2"/>
<evidence type="ECO:0000313" key="3">
    <source>
        <dbReference type="Proteomes" id="UP000260351"/>
    </source>
</evidence>
<dbReference type="Proteomes" id="UP000260351">
    <property type="component" value="Unassembled WGS sequence"/>
</dbReference>
<evidence type="ECO:0000313" key="2">
    <source>
        <dbReference type="EMBL" id="RFF30022.1"/>
    </source>
</evidence>
<comment type="caution">
    <text evidence="2">The sequence shown here is derived from an EMBL/GenBank/DDBJ whole genome shotgun (WGS) entry which is preliminary data.</text>
</comment>
<organism evidence="2 3">
    <name type="scientific">Wenzhouxiangella sediminis</name>
    <dbReference type="NCBI Taxonomy" id="1792836"/>
    <lineage>
        <taxon>Bacteria</taxon>
        <taxon>Pseudomonadati</taxon>
        <taxon>Pseudomonadota</taxon>
        <taxon>Gammaproteobacteria</taxon>
        <taxon>Chromatiales</taxon>
        <taxon>Wenzhouxiangellaceae</taxon>
        <taxon>Wenzhouxiangella</taxon>
    </lineage>
</organism>
<evidence type="ECO:0000259" key="1">
    <source>
        <dbReference type="Pfam" id="PF00535"/>
    </source>
</evidence>
<gene>
    <name evidence="2" type="ORF">DZC52_09980</name>
</gene>
<dbReference type="Pfam" id="PF00535">
    <property type="entry name" value="Glycos_transf_2"/>
    <property type="match status" value="1"/>
</dbReference>
<name>A0A3E1K7L9_9GAMM</name>
<accession>A0A3E1K7L9</accession>
<keyword evidence="3" id="KW-1185">Reference proteome</keyword>
<dbReference type="PANTHER" id="PTHR48090:SF7">
    <property type="entry name" value="RFBJ PROTEIN"/>
    <property type="match status" value="1"/>
</dbReference>
<keyword evidence="2" id="KW-0808">Transferase</keyword>
<dbReference type="Gene3D" id="3.90.550.10">
    <property type="entry name" value="Spore Coat Polysaccharide Biosynthesis Protein SpsA, Chain A"/>
    <property type="match status" value="1"/>
</dbReference>
<dbReference type="InterPro" id="IPR001173">
    <property type="entry name" value="Glyco_trans_2-like"/>
</dbReference>
<dbReference type="RefSeq" id="WP_116651004.1">
    <property type="nucleotide sequence ID" value="NZ_QUZK01000039.1"/>
</dbReference>
<proteinExistence type="predicted"/>
<feature type="domain" description="Glycosyltransferase 2-like" evidence="1">
    <location>
        <begin position="6"/>
        <end position="119"/>
    </location>
</feature>
<dbReference type="InterPro" id="IPR050256">
    <property type="entry name" value="Glycosyltransferase_2"/>
</dbReference>